<sequence>MSKSTLESLPNELLLIIFSYLSSFDLCQAFLYLNNARIQHLLTSIRHSFNFNLWHYDQLHLWLNSNQNHRNRFTNLIDTVVFNDSDASRTLLEYWEKTFNETDQSNVLFPSIKRLVMLQAERCSYILIQAILIPLVFANNTLQYLHLTFKEPASKYPRILSKLIVHRVSVHTMILEVEQGHSYRLNEIEDLHNMQPLSWSNTVQLTLSIQHSSELRLLFEHNALPAIEYLNITIENLDTNLPSNVNISALNVQLSKDSTRNGYWWYSSETFTLALYNSE</sequence>
<dbReference type="PROSITE" id="PS50181">
    <property type="entry name" value="FBOX"/>
    <property type="match status" value="1"/>
</dbReference>
<dbReference type="SUPFAM" id="SSF81383">
    <property type="entry name" value="F-box domain"/>
    <property type="match status" value="1"/>
</dbReference>
<dbReference type="InterPro" id="IPR036047">
    <property type="entry name" value="F-box-like_dom_sf"/>
</dbReference>
<name>A0A816PI95_9BILA</name>
<evidence type="ECO:0000313" key="3">
    <source>
        <dbReference type="Proteomes" id="UP000663887"/>
    </source>
</evidence>
<reference evidence="2" key="1">
    <citation type="submission" date="2021-02" db="EMBL/GenBank/DDBJ databases">
        <authorList>
            <person name="Nowell W R."/>
        </authorList>
    </citation>
    <scope>NUCLEOTIDE SEQUENCE</scope>
</reference>
<protein>
    <recommendedName>
        <fullName evidence="1">F-box domain-containing protein</fullName>
    </recommendedName>
</protein>
<accession>A0A816PI95</accession>
<dbReference type="Proteomes" id="UP000663887">
    <property type="component" value="Unassembled WGS sequence"/>
</dbReference>
<feature type="domain" description="F-box" evidence="1">
    <location>
        <begin position="3"/>
        <end position="57"/>
    </location>
</feature>
<dbReference type="EMBL" id="CAJNRG010002556">
    <property type="protein sequence ID" value="CAF2049059.1"/>
    <property type="molecule type" value="Genomic_DNA"/>
</dbReference>
<evidence type="ECO:0000313" key="2">
    <source>
        <dbReference type="EMBL" id="CAF2049059.1"/>
    </source>
</evidence>
<organism evidence="2 3">
    <name type="scientific">Rotaria magnacalcarata</name>
    <dbReference type="NCBI Taxonomy" id="392030"/>
    <lineage>
        <taxon>Eukaryota</taxon>
        <taxon>Metazoa</taxon>
        <taxon>Spiralia</taxon>
        <taxon>Gnathifera</taxon>
        <taxon>Rotifera</taxon>
        <taxon>Eurotatoria</taxon>
        <taxon>Bdelloidea</taxon>
        <taxon>Philodinida</taxon>
        <taxon>Philodinidae</taxon>
        <taxon>Rotaria</taxon>
    </lineage>
</organism>
<proteinExistence type="predicted"/>
<dbReference type="InterPro" id="IPR001810">
    <property type="entry name" value="F-box_dom"/>
</dbReference>
<comment type="caution">
    <text evidence="2">The sequence shown here is derived from an EMBL/GenBank/DDBJ whole genome shotgun (WGS) entry which is preliminary data.</text>
</comment>
<dbReference type="AlphaFoldDB" id="A0A816PI95"/>
<gene>
    <name evidence="2" type="ORF">XDN619_LOCUS8207</name>
</gene>
<evidence type="ECO:0000259" key="1">
    <source>
        <dbReference type="PROSITE" id="PS50181"/>
    </source>
</evidence>